<evidence type="ECO:0000256" key="2">
    <source>
        <dbReference type="ARBA" id="ARBA00022723"/>
    </source>
</evidence>
<dbReference type="SUPFAM" id="SSF51604">
    <property type="entry name" value="Enolase C-terminal domain-like"/>
    <property type="match status" value="1"/>
</dbReference>
<dbReference type="SFLD" id="SFLDG00180">
    <property type="entry name" value="muconate_cycloisomerase"/>
    <property type="match status" value="1"/>
</dbReference>
<gene>
    <name evidence="8" type="ORF">ElP_15480</name>
</gene>
<dbReference type="InterPro" id="IPR013342">
    <property type="entry name" value="Mandelate_racemase_C"/>
</dbReference>
<dbReference type="EMBL" id="CP036426">
    <property type="protein sequence ID" value="QDV33672.1"/>
    <property type="molecule type" value="Genomic_DNA"/>
</dbReference>
<dbReference type="Pfam" id="PF02746">
    <property type="entry name" value="MR_MLE_N"/>
    <property type="match status" value="1"/>
</dbReference>
<name>A0A518GYR4_9BACT</name>
<dbReference type="SUPFAM" id="SSF54826">
    <property type="entry name" value="Enolase N-terminal domain-like"/>
    <property type="match status" value="1"/>
</dbReference>
<evidence type="ECO:0000256" key="5">
    <source>
        <dbReference type="PIRSR" id="PIRSR634603-3"/>
    </source>
</evidence>
<keyword evidence="4 6" id="KW-0413">Isomerase</keyword>
<comment type="cofactor">
    <cofactor evidence="5 6">
        <name>Mg(2+)</name>
        <dbReference type="ChEBI" id="CHEBI:18420"/>
    </cofactor>
    <text evidence="5 6">Binds 1 Mg(2+) ion per subunit.</text>
</comment>
<evidence type="ECO:0000313" key="8">
    <source>
        <dbReference type="EMBL" id="QDV33672.1"/>
    </source>
</evidence>
<comment type="similarity">
    <text evidence="1 6">Belongs to the mandelate racemase/muconate lactonizing enzyme family.</text>
</comment>
<dbReference type="Gene3D" id="3.30.390.10">
    <property type="entry name" value="Enolase-like, N-terminal domain"/>
    <property type="match status" value="1"/>
</dbReference>
<dbReference type="KEGG" id="tpla:ElP_15480"/>
<dbReference type="EC" id="5.1.1.-" evidence="6"/>
<proteinExistence type="inferred from homology"/>
<feature type="binding site" evidence="5">
    <location>
        <position position="209"/>
    </location>
    <ligand>
        <name>Mg(2+)</name>
        <dbReference type="ChEBI" id="CHEBI:18420"/>
    </ligand>
</feature>
<keyword evidence="2 5" id="KW-0479">Metal-binding</keyword>
<dbReference type="SFLD" id="SFLDS00001">
    <property type="entry name" value="Enolase"/>
    <property type="match status" value="1"/>
</dbReference>
<evidence type="ECO:0000313" key="9">
    <source>
        <dbReference type="Proteomes" id="UP000317835"/>
    </source>
</evidence>
<feature type="binding site" evidence="5">
    <location>
        <position position="260"/>
    </location>
    <ligand>
        <name>Mg(2+)</name>
        <dbReference type="ChEBI" id="CHEBI:18420"/>
    </ligand>
</feature>
<dbReference type="SMART" id="SM00922">
    <property type="entry name" value="MR_MLE"/>
    <property type="match status" value="1"/>
</dbReference>
<evidence type="ECO:0000256" key="1">
    <source>
        <dbReference type="ARBA" id="ARBA00008031"/>
    </source>
</evidence>
<dbReference type="GO" id="GO:0006518">
    <property type="term" value="P:peptide metabolic process"/>
    <property type="evidence" value="ECO:0007669"/>
    <property type="project" value="UniProtKB-ARBA"/>
</dbReference>
<dbReference type="AlphaFoldDB" id="A0A518GYR4"/>
<dbReference type="PANTHER" id="PTHR48073:SF2">
    <property type="entry name" value="O-SUCCINYLBENZOATE SYNTHASE"/>
    <property type="match status" value="1"/>
</dbReference>
<evidence type="ECO:0000256" key="3">
    <source>
        <dbReference type="ARBA" id="ARBA00022842"/>
    </source>
</evidence>
<dbReference type="GO" id="GO:0046872">
    <property type="term" value="F:metal ion binding"/>
    <property type="evidence" value="ECO:0007669"/>
    <property type="project" value="UniProtKB-KW"/>
</dbReference>
<keyword evidence="9" id="KW-1185">Reference proteome</keyword>
<reference evidence="8 9" key="1">
    <citation type="submission" date="2019-02" db="EMBL/GenBank/DDBJ databases">
        <title>Deep-cultivation of Planctomycetes and their phenomic and genomic characterization uncovers novel biology.</title>
        <authorList>
            <person name="Wiegand S."/>
            <person name="Jogler M."/>
            <person name="Boedeker C."/>
            <person name="Pinto D."/>
            <person name="Vollmers J."/>
            <person name="Rivas-Marin E."/>
            <person name="Kohn T."/>
            <person name="Peeters S.H."/>
            <person name="Heuer A."/>
            <person name="Rast P."/>
            <person name="Oberbeckmann S."/>
            <person name="Bunk B."/>
            <person name="Jeske O."/>
            <person name="Meyerdierks A."/>
            <person name="Storesund J.E."/>
            <person name="Kallscheuer N."/>
            <person name="Luecker S."/>
            <person name="Lage O.M."/>
            <person name="Pohl T."/>
            <person name="Merkel B.J."/>
            <person name="Hornburger P."/>
            <person name="Mueller R.-W."/>
            <person name="Bruemmer F."/>
            <person name="Labrenz M."/>
            <person name="Spormann A.M."/>
            <person name="Op den Camp H."/>
            <person name="Overmann J."/>
            <person name="Amann R."/>
            <person name="Jetten M.S.M."/>
            <person name="Mascher T."/>
            <person name="Medema M.H."/>
            <person name="Devos D.P."/>
            <person name="Kaster A.-K."/>
            <person name="Ovreas L."/>
            <person name="Rohde M."/>
            <person name="Galperin M.Y."/>
            <person name="Jogler C."/>
        </authorList>
    </citation>
    <scope>NUCLEOTIDE SEQUENCE [LARGE SCALE GENOMIC DNA]</scope>
    <source>
        <strain evidence="8 9">ElP</strain>
    </source>
</reference>
<dbReference type="OrthoDB" id="9775391at2"/>
<dbReference type="InterPro" id="IPR029017">
    <property type="entry name" value="Enolase-like_N"/>
</dbReference>
<dbReference type="Pfam" id="PF13378">
    <property type="entry name" value="MR_MLE_C"/>
    <property type="match status" value="1"/>
</dbReference>
<dbReference type="CDD" id="cd03319">
    <property type="entry name" value="L-Ala-DL-Glu_epimerase"/>
    <property type="match status" value="1"/>
</dbReference>
<evidence type="ECO:0000259" key="7">
    <source>
        <dbReference type="SMART" id="SM00922"/>
    </source>
</evidence>
<dbReference type="InterPro" id="IPR013341">
    <property type="entry name" value="Mandelate_racemase_N_dom"/>
</dbReference>
<protein>
    <recommendedName>
        <fullName evidence="6">Dipeptide epimerase</fullName>
        <ecNumber evidence="6">5.1.1.-</ecNumber>
    </recommendedName>
</protein>
<dbReference type="Proteomes" id="UP000317835">
    <property type="component" value="Chromosome"/>
</dbReference>
<dbReference type="InterPro" id="IPR029065">
    <property type="entry name" value="Enolase_C-like"/>
</dbReference>
<evidence type="ECO:0000256" key="4">
    <source>
        <dbReference type="ARBA" id="ARBA00023235"/>
    </source>
</evidence>
<keyword evidence="3 5" id="KW-0460">Magnesium</keyword>
<accession>A0A518GYR4</accession>
<dbReference type="InterPro" id="IPR036849">
    <property type="entry name" value="Enolase-like_C_sf"/>
</dbReference>
<feature type="binding site" evidence="5">
    <location>
        <position position="235"/>
    </location>
    <ligand>
        <name>Mg(2+)</name>
        <dbReference type="ChEBI" id="CHEBI:18420"/>
    </ligand>
</feature>
<dbReference type="GO" id="GO:0016855">
    <property type="term" value="F:racemase and epimerase activity, acting on amino acids and derivatives"/>
    <property type="evidence" value="ECO:0007669"/>
    <property type="project" value="UniProtKB-UniRule"/>
</dbReference>
<organism evidence="8 9">
    <name type="scientific">Tautonia plasticadhaerens</name>
    <dbReference type="NCBI Taxonomy" id="2527974"/>
    <lineage>
        <taxon>Bacteria</taxon>
        <taxon>Pseudomonadati</taxon>
        <taxon>Planctomycetota</taxon>
        <taxon>Planctomycetia</taxon>
        <taxon>Isosphaerales</taxon>
        <taxon>Isosphaeraceae</taxon>
        <taxon>Tautonia</taxon>
    </lineage>
</organism>
<evidence type="ECO:0000256" key="6">
    <source>
        <dbReference type="RuleBase" id="RU366006"/>
    </source>
</evidence>
<dbReference type="PANTHER" id="PTHR48073">
    <property type="entry name" value="O-SUCCINYLBENZOATE SYNTHASE-RELATED"/>
    <property type="match status" value="1"/>
</dbReference>
<sequence length="393" mass="42287">MGLVRIACYHVALPLKKPIRHASHERTTSDSLIVRATLDGGIEGYGEGVPRSYVTGETIESAIEAVCGTDPAPALGDPTDYEQAVARIDALTLPSIEADPRGMFGNAARCALELALLDAFGRKFGRSVSDAVRCLLEGRSYLRPEPGPVRYSGAITAEDPRKERISAWKMRIYGFDRVKVKVGVSGQDDPARLRRFRRILGSRMDLRLDANESWSAAELLDRVAPLRGCRPSAIEQPVPHAEVESLAELRPRLGVPVMLDESLCGAPDGRRAVSLGLADLFNVRISKCGGLGPTIRLIDLAFRSGLGVQLGCHPGESGLLSAAGRHLASNLIGLRYLEGSYERHVLAENPTTPDVTFGFGGRAGTIAGPGLGVEVDPARLERMTVSRRDISHA</sequence>
<dbReference type="PROSITE" id="PS00909">
    <property type="entry name" value="MR_MLE_2"/>
    <property type="match status" value="1"/>
</dbReference>
<dbReference type="InterPro" id="IPR018110">
    <property type="entry name" value="Mandel_Rmase/mucon_lact_enz_CS"/>
</dbReference>
<dbReference type="InterPro" id="IPR034603">
    <property type="entry name" value="Dipeptide_epimerase"/>
</dbReference>
<dbReference type="Gene3D" id="3.20.20.120">
    <property type="entry name" value="Enolase-like C-terminal domain"/>
    <property type="match status" value="1"/>
</dbReference>
<dbReference type="GO" id="GO:0009063">
    <property type="term" value="P:amino acid catabolic process"/>
    <property type="evidence" value="ECO:0007669"/>
    <property type="project" value="InterPro"/>
</dbReference>
<dbReference type="RefSeq" id="WP_145268017.1">
    <property type="nucleotide sequence ID" value="NZ_CP036426.1"/>
</dbReference>
<feature type="domain" description="Mandelate racemase/muconate lactonizing enzyme C-terminal" evidence="7">
    <location>
        <begin position="161"/>
        <end position="256"/>
    </location>
</feature>